<accession>A0A150HQ45</accession>
<protein>
    <submittedName>
        <fullName evidence="3">Fimbrial protein</fullName>
    </submittedName>
</protein>
<dbReference type="RefSeq" id="WP_171254344.1">
    <property type="nucleotide sequence ID" value="NZ_JRUE01000162.1"/>
</dbReference>
<name>A0A150HQ45_9GAMM</name>
<evidence type="ECO:0000256" key="1">
    <source>
        <dbReference type="ARBA" id="ARBA00022481"/>
    </source>
</evidence>
<dbReference type="InterPro" id="IPR031982">
    <property type="entry name" value="PilE-like"/>
</dbReference>
<gene>
    <name evidence="3" type="primary">pilE_1</name>
    <name evidence="3" type="ORF">AVENLUH5627_01754</name>
</gene>
<dbReference type="EMBL" id="JRUE01000162">
    <property type="protein sequence ID" value="KXZ68647.1"/>
    <property type="molecule type" value="Genomic_DNA"/>
</dbReference>
<evidence type="ECO:0000313" key="4">
    <source>
        <dbReference type="Proteomes" id="UP000075680"/>
    </source>
</evidence>
<dbReference type="Pfam" id="PF07963">
    <property type="entry name" value="N_methyl"/>
    <property type="match status" value="1"/>
</dbReference>
<proteinExistence type="predicted"/>
<keyword evidence="2" id="KW-1133">Transmembrane helix</keyword>
<sequence>MISLKSGFTIIELLITVAILGILAAIAYPSYKEYVIKTNRVDVQSEMLLISSNLSNYKTVNGTYANAQLDGKTGGSTRNYPVSGSAQYKIKLDISADNLSWSLTASPISNSKQDGNGDVLLNNNNEKCWDKGTTCTLSPSTTW</sequence>
<dbReference type="Pfam" id="PF16732">
    <property type="entry name" value="ComP_DUS"/>
    <property type="match status" value="1"/>
</dbReference>
<dbReference type="InterPro" id="IPR012902">
    <property type="entry name" value="N_methyl_site"/>
</dbReference>
<dbReference type="GO" id="GO:0015627">
    <property type="term" value="C:type II protein secretion system complex"/>
    <property type="evidence" value="ECO:0007669"/>
    <property type="project" value="InterPro"/>
</dbReference>
<keyword evidence="2" id="KW-0812">Transmembrane</keyword>
<dbReference type="PANTHER" id="PTHR30093:SF47">
    <property type="entry name" value="TYPE IV PILUS NON-CORE MINOR PILIN PILE"/>
    <property type="match status" value="1"/>
</dbReference>
<dbReference type="GO" id="GO:0043683">
    <property type="term" value="P:type IV pilus assembly"/>
    <property type="evidence" value="ECO:0007669"/>
    <property type="project" value="InterPro"/>
</dbReference>
<keyword evidence="2" id="KW-0472">Membrane</keyword>
<evidence type="ECO:0000256" key="2">
    <source>
        <dbReference type="SAM" id="Phobius"/>
    </source>
</evidence>
<dbReference type="Proteomes" id="UP000075680">
    <property type="component" value="Unassembled WGS sequence"/>
</dbReference>
<dbReference type="InterPro" id="IPR000983">
    <property type="entry name" value="Bac_GSPG_pilin"/>
</dbReference>
<comment type="caution">
    <text evidence="3">The sequence shown here is derived from an EMBL/GenBank/DDBJ whole genome shotgun (WGS) entry which is preliminary data.</text>
</comment>
<evidence type="ECO:0000313" key="3">
    <source>
        <dbReference type="EMBL" id="KXZ68647.1"/>
    </source>
</evidence>
<feature type="transmembrane region" description="Helical" evidence="2">
    <location>
        <begin position="6"/>
        <end position="28"/>
    </location>
</feature>
<dbReference type="GO" id="GO:0015628">
    <property type="term" value="P:protein secretion by the type II secretion system"/>
    <property type="evidence" value="ECO:0007669"/>
    <property type="project" value="InterPro"/>
</dbReference>
<dbReference type="SUPFAM" id="SSF54523">
    <property type="entry name" value="Pili subunits"/>
    <property type="match status" value="1"/>
</dbReference>
<dbReference type="PRINTS" id="PR00813">
    <property type="entry name" value="BCTERIALGSPG"/>
</dbReference>
<dbReference type="PANTHER" id="PTHR30093">
    <property type="entry name" value="GENERAL SECRETION PATHWAY PROTEIN G"/>
    <property type="match status" value="1"/>
</dbReference>
<dbReference type="InterPro" id="IPR045584">
    <property type="entry name" value="Pilin-like"/>
</dbReference>
<dbReference type="NCBIfam" id="TIGR02532">
    <property type="entry name" value="IV_pilin_GFxxxE"/>
    <property type="match status" value="1"/>
</dbReference>
<reference evidence="3 4" key="1">
    <citation type="journal article" date="2016" name="Sci. Rep.">
        <title>Genomic and phenotypic characterization of the species Acinetobacter venetianus.</title>
        <authorList>
            <person name="Fondi M."/>
            <person name="Maida I."/>
            <person name="Perrin E."/>
            <person name="Orlandini V."/>
            <person name="La Torre L."/>
            <person name="Bosi E."/>
            <person name="Negroni A."/>
            <person name="Zanaroli G."/>
            <person name="Fava F."/>
            <person name="Decorosi F."/>
            <person name="Giovannetti L."/>
            <person name="Viti C."/>
            <person name="Vaneechoutte M."/>
            <person name="Dijkshoorn L."/>
            <person name="Fani R."/>
        </authorList>
    </citation>
    <scope>NUCLEOTIDE SEQUENCE [LARGE SCALE GENOMIC DNA]</scope>
    <source>
        <strain evidence="3 4">LUH5627</strain>
    </source>
</reference>
<organism evidence="3 4">
    <name type="scientific">Acinetobacter venetianus</name>
    <dbReference type="NCBI Taxonomy" id="52133"/>
    <lineage>
        <taxon>Bacteria</taxon>
        <taxon>Pseudomonadati</taxon>
        <taxon>Pseudomonadota</taxon>
        <taxon>Gammaproteobacteria</taxon>
        <taxon>Moraxellales</taxon>
        <taxon>Moraxellaceae</taxon>
        <taxon>Acinetobacter</taxon>
    </lineage>
</organism>
<dbReference type="AlphaFoldDB" id="A0A150HQ45"/>
<dbReference type="Gene3D" id="3.30.700.10">
    <property type="entry name" value="Glycoprotein, Type 4 Pilin"/>
    <property type="match status" value="1"/>
</dbReference>
<dbReference type="PATRIC" id="fig|52133.18.peg.1825"/>
<keyword evidence="1" id="KW-0488">Methylation</keyword>